<dbReference type="AlphaFoldDB" id="A0A5P2QS54"/>
<dbReference type="Proteomes" id="UP000324507">
    <property type="component" value="Chromosome"/>
</dbReference>
<gene>
    <name evidence="2" type="ORF">FOB51_09500</name>
</gene>
<evidence type="ECO:0000256" key="1">
    <source>
        <dbReference type="SAM" id="MobiDB-lite"/>
    </source>
</evidence>
<accession>A0A5P2QS54</accession>
<evidence type="ECO:0000313" key="2">
    <source>
        <dbReference type="EMBL" id="QEU08216.1"/>
    </source>
</evidence>
<evidence type="ECO:0000313" key="3">
    <source>
        <dbReference type="Proteomes" id="UP000324507"/>
    </source>
</evidence>
<feature type="region of interest" description="Disordered" evidence="1">
    <location>
        <begin position="1"/>
        <end position="23"/>
    </location>
</feature>
<proteinExistence type="predicted"/>
<sequence>MDDHRETDLFGNPVRARKGQRGRPCREFTEKDFDMVEGGLTKGWTNQRIAEALRVGVSTLKRNFGPVLSARDALPDRLELALFSATVRKAIEKGDIGAVRQVRQMIDEDGRRLSARRFDDSQKRGREKEREKPLGKKEAAQRAAEDAGGEGSLWGDDLSPGFTRPN</sequence>
<dbReference type="RefSeq" id="WP_150350405.1">
    <property type="nucleotide sequence ID" value="NZ_CP044081.1"/>
</dbReference>
<protein>
    <recommendedName>
        <fullName evidence="4">Resolvase HTH domain-containing protein</fullName>
    </recommendedName>
</protein>
<evidence type="ECO:0008006" key="4">
    <source>
        <dbReference type="Google" id="ProtNLM"/>
    </source>
</evidence>
<name>A0A5P2QS54_9RHOB</name>
<feature type="region of interest" description="Disordered" evidence="1">
    <location>
        <begin position="110"/>
        <end position="166"/>
    </location>
</feature>
<dbReference type="EMBL" id="CP044081">
    <property type="protein sequence ID" value="QEU08216.1"/>
    <property type="molecule type" value="Genomic_DNA"/>
</dbReference>
<reference evidence="2 3" key="1">
    <citation type="submission" date="2019-09" db="EMBL/GenBank/DDBJ databases">
        <title>FDA dAtabase for Regulatory Grade micrObial Sequences (FDA-ARGOS): Supporting development and validation of Infectious Disease Dx tests.</title>
        <authorList>
            <person name="Sciortino C."/>
            <person name="Tallon L."/>
            <person name="Sadzewicz L."/>
            <person name="Vavikolanu K."/>
            <person name="Mehta A."/>
            <person name="Aluvathingal J."/>
            <person name="Nadendla S."/>
            <person name="Nandy P."/>
            <person name="Geyer C."/>
            <person name="Yan Y."/>
            <person name="Sichtig H."/>
        </authorList>
    </citation>
    <scope>NUCLEOTIDE SEQUENCE [LARGE SCALE GENOMIC DNA]</scope>
    <source>
        <strain evidence="2 3">FDAARGOS_643</strain>
    </source>
</reference>
<feature type="compositionally biased region" description="Basic and acidic residues" evidence="1">
    <location>
        <begin position="110"/>
        <end position="145"/>
    </location>
</feature>
<organism evidence="2 3">
    <name type="scientific">Paracoccus yeei</name>
    <dbReference type="NCBI Taxonomy" id="147645"/>
    <lineage>
        <taxon>Bacteria</taxon>
        <taxon>Pseudomonadati</taxon>
        <taxon>Pseudomonadota</taxon>
        <taxon>Alphaproteobacteria</taxon>
        <taxon>Rhodobacterales</taxon>
        <taxon>Paracoccaceae</taxon>
        <taxon>Paracoccus</taxon>
    </lineage>
</organism>